<feature type="region of interest" description="Disordered" evidence="1">
    <location>
        <begin position="24"/>
        <end position="45"/>
    </location>
</feature>
<evidence type="ECO:0000256" key="1">
    <source>
        <dbReference type="SAM" id="MobiDB-lite"/>
    </source>
</evidence>
<accession>A0ABV9LGN0</accession>
<proteinExistence type="predicted"/>
<name>A0ABV9LGN0_9ACTN</name>
<dbReference type="Proteomes" id="UP001596025">
    <property type="component" value="Unassembled WGS sequence"/>
</dbReference>
<evidence type="ECO:0000313" key="3">
    <source>
        <dbReference type="Proteomes" id="UP001596025"/>
    </source>
</evidence>
<protein>
    <submittedName>
        <fullName evidence="2">Uncharacterized protein</fullName>
    </submittedName>
</protein>
<comment type="caution">
    <text evidence="2">The sequence shown here is derived from an EMBL/GenBank/DDBJ whole genome shotgun (WGS) entry which is preliminary data.</text>
</comment>
<dbReference type="RefSeq" id="WP_387987544.1">
    <property type="nucleotide sequence ID" value="NZ_JBHSGR010000005.1"/>
</dbReference>
<keyword evidence="3" id="KW-1185">Reference proteome</keyword>
<organism evidence="2 3">
    <name type="scientific">Geodermatophilus arenarius</name>
    <dbReference type="NCBI Taxonomy" id="1137990"/>
    <lineage>
        <taxon>Bacteria</taxon>
        <taxon>Bacillati</taxon>
        <taxon>Actinomycetota</taxon>
        <taxon>Actinomycetes</taxon>
        <taxon>Geodermatophilales</taxon>
        <taxon>Geodermatophilaceae</taxon>
        <taxon>Geodermatophilus</taxon>
    </lineage>
</organism>
<sequence length="45" mass="4982">MTSSRPAAAAAALADPARRRRALPVGESWTLEWSPPQARPGRRRR</sequence>
<dbReference type="EMBL" id="JBHSGR010000005">
    <property type="protein sequence ID" value="MFC4692946.1"/>
    <property type="molecule type" value="Genomic_DNA"/>
</dbReference>
<evidence type="ECO:0000313" key="2">
    <source>
        <dbReference type="EMBL" id="MFC4692946.1"/>
    </source>
</evidence>
<reference evidence="3" key="1">
    <citation type="journal article" date="2019" name="Int. J. Syst. Evol. Microbiol.">
        <title>The Global Catalogue of Microorganisms (GCM) 10K type strain sequencing project: providing services to taxonomists for standard genome sequencing and annotation.</title>
        <authorList>
            <consortium name="The Broad Institute Genomics Platform"/>
            <consortium name="The Broad Institute Genome Sequencing Center for Infectious Disease"/>
            <person name="Wu L."/>
            <person name="Ma J."/>
        </authorList>
    </citation>
    <scope>NUCLEOTIDE SEQUENCE [LARGE SCALE GENOMIC DNA]</scope>
    <source>
        <strain evidence="3">CCUG 62763</strain>
    </source>
</reference>
<gene>
    <name evidence="2" type="ORF">ACFO3M_06040</name>
</gene>